<dbReference type="Gene3D" id="2.40.128.30">
    <property type="entry name" value="Avidin-like"/>
    <property type="match status" value="1"/>
</dbReference>
<evidence type="ECO:0000256" key="1">
    <source>
        <dbReference type="ARBA" id="ARBA00004613"/>
    </source>
</evidence>
<keyword evidence="4 8" id="KW-0732">Signal</keyword>
<evidence type="ECO:0000256" key="4">
    <source>
        <dbReference type="ARBA" id="ARBA00022729"/>
    </source>
</evidence>
<protein>
    <recommendedName>
        <fullName evidence="8">Avidin</fullName>
    </recommendedName>
</protein>
<evidence type="ECO:0000256" key="3">
    <source>
        <dbReference type="ARBA" id="ARBA00022525"/>
    </source>
</evidence>
<dbReference type="Proteomes" id="UP000694412">
    <property type="component" value="Chromosome Z"/>
</dbReference>
<dbReference type="PANTHER" id="PTHR34399">
    <property type="entry name" value="AVIDIN-RELATED"/>
    <property type="match status" value="1"/>
</dbReference>
<evidence type="ECO:0000256" key="7">
    <source>
        <dbReference type="ARBA" id="ARBA00023267"/>
    </source>
</evidence>
<keyword evidence="3 8" id="KW-0964">Secreted</keyword>
<evidence type="ECO:0000313" key="9">
    <source>
        <dbReference type="Ensembl" id="ENSCJPP00005006891.1"/>
    </source>
</evidence>
<dbReference type="PRINTS" id="PR00709">
    <property type="entry name" value="AVIDIN"/>
</dbReference>
<evidence type="ECO:0000313" key="10">
    <source>
        <dbReference type="Proteomes" id="UP000694412"/>
    </source>
</evidence>
<comment type="similarity">
    <text evidence="2 8">Belongs to the avidin/streptavidin family.</text>
</comment>
<feature type="chain" id="PRO_5041481690" description="Avidin" evidence="8">
    <location>
        <begin position="26"/>
        <end position="147"/>
    </location>
</feature>
<reference evidence="9" key="1">
    <citation type="submission" date="2015-11" db="EMBL/GenBank/DDBJ databases">
        <authorList>
            <consortium name="International Coturnix japonica Genome Analysis Consortium"/>
            <person name="Warren W."/>
            <person name="Burt D.W."/>
            <person name="Antin P.B."/>
            <person name="Lanford R."/>
            <person name="Gros J."/>
            <person name="Wilson R.K."/>
        </authorList>
    </citation>
    <scope>NUCLEOTIDE SEQUENCE [LARGE SCALE GENOMIC DNA]</scope>
</reference>
<keyword evidence="10" id="KW-1185">Reference proteome</keyword>
<dbReference type="AlphaFoldDB" id="A0A8C2T3A3"/>
<evidence type="ECO:0000256" key="2">
    <source>
        <dbReference type="ARBA" id="ARBA00006297"/>
    </source>
</evidence>
<evidence type="ECO:0000256" key="8">
    <source>
        <dbReference type="RuleBase" id="RU369114"/>
    </source>
</evidence>
<sequence length="147" mass="16084">AEMVPQPPPLLLLLSLAQLAPASLSRQVRDGGLGWVARSSCPRLDTCPALSPFDSGEFSGTYVTPVDDVPQNIMESISGLRGPQLWHCPALRGALDPTPLICPFPTESTTVFTGQCFMDRRGKEVLKTMWLLRSNADDTDDDWKATR</sequence>
<organism evidence="9 10">
    <name type="scientific">Coturnix japonica</name>
    <name type="common">Japanese quail</name>
    <name type="synonym">Coturnix coturnix japonica</name>
    <dbReference type="NCBI Taxonomy" id="93934"/>
    <lineage>
        <taxon>Eukaryota</taxon>
        <taxon>Metazoa</taxon>
        <taxon>Chordata</taxon>
        <taxon>Craniata</taxon>
        <taxon>Vertebrata</taxon>
        <taxon>Euteleostomi</taxon>
        <taxon>Archelosauria</taxon>
        <taxon>Archosauria</taxon>
        <taxon>Dinosauria</taxon>
        <taxon>Saurischia</taxon>
        <taxon>Theropoda</taxon>
        <taxon>Coelurosauria</taxon>
        <taxon>Aves</taxon>
        <taxon>Neognathae</taxon>
        <taxon>Galloanserae</taxon>
        <taxon>Galliformes</taxon>
        <taxon>Phasianidae</taxon>
        <taxon>Perdicinae</taxon>
        <taxon>Coturnix</taxon>
    </lineage>
</organism>
<dbReference type="InterPro" id="IPR005469">
    <property type="entry name" value="Avidin"/>
</dbReference>
<proteinExistence type="inferred from homology"/>
<comment type="subcellular location">
    <subcellularLocation>
        <location evidence="1 8">Secreted</location>
    </subcellularLocation>
</comment>
<accession>A0A8C2T3A3</accession>
<dbReference type="PANTHER" id="PTHR34399:SF3">
    <property type="entry name" value="AVID PROTEIN-RELATED"/>
    <property type="match status" value="1"/>
</dbReference>
<dbReference type="InterPro" id="IPR051764">
    <property type="entry name" value="Avidin/Streptavidin-rel"/>
</dbReference>
<keyword evidence="6 8" id="KW-0325">Glycoprotein</keyword>
<keyword evidence="7 8" id="KW-0092">Biotin</keyword>
<dbReference type="SUPFAM" id="SSF50876">
    <property type="entry name" value="Avidin/streptavidin"/>
    <property type="match status" value="1"/>
</dbReference>
<dbReference type="InterPro" id="IPR005468">
    <property type="entry name" value="Avidin/str"/>
</dbReference>
<dbReference type="Pfam" id="PF01382">
    <property type="entry name" value="Avidin"/>
    <property type="match status" value="1"/>
</dbReference>
<keyword evidence="5" id="KW-1015">Disulfide bond</keyword>
<comment type="function">
    <text evidence="8">Forms a strong non-covalent specific complex with biotin.</text>
</comment>
<reference evidence="9" key="3">
    <citation type="submission" date="2025-09" db="UniProtKB">
        <authorList>
            <consortium name="Ensembl"/>
        </authorList>
    </citation>
    <scope>IDENTIFICATION</scope>
</reference>
<dbReference type="InterPro" id="IPR036896">
    <property type="entry name" value="Avidin-like_sf"/>
</dbReference>
<evidence type="ECO:0000256" key="6">
    <source>
        <dbReference type="ARBA" id="ARBA00023180"/>
    </source>
</evidence>
<dbReference type="GO" id="GO:0009374">
    <property type="term" value="F:biotin binding"/>
    <property type="evidence" value="ECO:0007669"/>
    <property type="project" value="UniProtKB-UniRule"/>
</dbReference>
<dbReference type="GO" id="GO:0005576">
    <property type="term" value="C:extracellular region"/>
    <property type="evidence" value="ECO:0007669"/>
    <property type="project" value="UniProtKB-SubCell"/>
</dbReference>
<feature type="signal peptide" evidence="8">
    <location>
        <begin position="1"/>
        <end position="25"/>
    </location>
</feature>
<comment type="subunit">
    <text evidence="8">Homotetramer.</text>
</comment>
<dbReference type="Ensembl" id="ENSCJPT00005010745.1">
    <property type="protein sequence ID" value="ENSCJPP00005006891.1"/>
    <property type="gene ID" value="ENSCJPG00005006378.1"/>
</dbReference>
<reference evidence="9" key="2">
    <citation type="submission" date="2025-08" db="UniProtKB">
        <authorList>
            <consortium name="Ensembl"/>
        </authorList>
    </citation>
    <scope>IDENTIFICATION</scope>
</reference>
<evidence type="ECO:0000256" key="5">
    <source>
        <dbReference type="ARBA" id="ARBA00023157"/>
    </source>
</evidence>
<name>A0A8C2T3A3_COTJA</name>